<organism evidence="1">
    <name type="scientific">Thiolapillus brandeum</name>
    <dbReference type="NCBI Taxonomy" id="1076588"/>
    <lineage>
        <taxon>Bacteria</taxon>
        <taxon>Pseudomonadati</taxon>
        <taxon>Pseudomonadota</taxon>
        <taxon>Gammaproteobacteria</taxon>
        <taxon>Chromatiales</taxon>
        <taxon>Sedimenticolaceae</taxon>
        <taxon>Thiolapillus</taxon>
    </lineage>
</organism>
<dbReference type="AlphaFoldDB" id="A0A831RZV6"/>
<dbReference type="PANTHER" id="PTHR21192:SF2">
    <property type="entry name" value="NADH DEHYDROGENASE [UBIQUINONE] 1 ALPHA SUBCOMPLEX ASSEMBLY FACTOR 3"/>
    <property type="match status" value="1"/>
</dbReference>
<accession>A0A831RZV6</accession>
<gene>
    <name evidence="1" type="ORF">ENJ12_10570</name>
</gene>
<sequence>MQSGKRVKYMSKGENSIGACCHSPVMVCRTARGPFLRYDCAMKFAQDQIDSRYLIEAYEEGRIRVGNTEFRHNLLLMPDRLLDPWELESLEDLSAENIALLASHQPDVILLGSGANQLFPHPSLFIPLMQAGIGYEIMPTHAACRTYNILLAEDRRVLAALIL</sequence>
<comment type="caution">
    <text evidence="1">The sequence shown here is derived from an EMBL/GenBank/DDBJ whole genome shotgun (WGS) entry which is preliminary data.</text>
</comment>
<dbReference type="Pfam" id="PF04430">
    <property type="entry name" value="DUF498"/>
    <property type="match status" value="1"/>
</dbReference>
<dbReference type="InterPro" id="IPR007523">
    <property type="entry name" value="NDUFAF3/AAMDC"/>
</dbReference>
<dbReference type="InterPro" id="IPR036748">
    <property type="entry name" value="MTH938-like_sf"/>
</dbReference>
<name>A0A831RZV6_9GAMM</name>
<dbReference type="Gene3D" id="3.40.1230.10">
    <property type="entry name" value="MTH938-like"/>
    <property type="match status" value="1"/>
</dbReference>
<dbReference type="PANTHER" id="PTHR21192">
    <property type="entry name" value="NUCLEAR PROTEIN E3-3"/>
    <property type="match status" value="1"/>
</dbReference>
<proteinExistence type="predicted"/>
<dbReference type="CDD" id="cd05560">
    <property type="entry name" value="Xcc1710_like"/>
    <property type="match status" value="1"/>
</dbReference>
<reference evidence="1" key="1">
    <citation type="journal article" date="2020" name="mSystems">
        <title>Genome- and Community-Level Interaction Insights into Carbon Utilization and Element Cycling Functions of Hydrothermarchaeota in Hydrothermal Sediment.</title>
        <authorList>
            <person name="Zhou Z."/>
            <person name="Liu Y."/>
            <person name="Xu W."/>
            <person name="Pan J."/>
            <person name="Luo Z.H."/>
            <person name="Li M."/>
        </authorList>
    </citation>
    <scope>NUCLEOTIDE SEQUENCE [LARGE SCALE GENOMIC DNA]</scope>
    <source>
        <strain evidence="1">HyVt-458</strain>
    </source>
</reference>
<evidence type="ECO:0000313" key="1">
    <source>
        <dbReference type="EMBL" id="HEC07288.1"/>
    </source>
</evidence>
<dbReference type="SUPFAM" id="SSF64076">
    <property type="entry name" value="MTH938-like"/>
    <property type="match status" value="1"/>
</dbReference>
<dbReference type="Proteomes" id="UP000886339">
    <property type="component" value="Unassembled WGS sequence"/>
</dbReference>
<protein>
    <recommendedName>
        <fullName evidence="2">Xcc1710-like domain-containing protein</fullName>
    </recommendedName>
</protein>
<evidence type="ECO:0008006" key="2">
    <source>
        <dbReference type="Google" id="ProtNLM"/>
    </source>
</evidence>
<dbReference type="EMBL" id="DRLF01000363">
    <property type="protein sequence ID" value="HEC07288.1"/>
    <property type="molecule type" value="Genomic_DNA"/>
</dbReference>